<gene>
    <name evidence="2" type="ORF">MNBD_ALPHA08-1055</name>
</gene>
<sequence length="334" mass="35125">MLVAMLALFSLPASAQEKIVGAGFAEASIELIDVLQVVDSNNAQVAIDVPADATGQKIRMNLQATTSATPHRWAIFTLSNPDLVARDFVLQIPRQGFIGSGVLWPKPGAVRILSLTASTGPVPVLLGNQNAQNYALSIAAGGTTSFALELSGVLLQKATLWHRQAFDAQAGQLAFFNGVVLGIAFLLGVAIISMFVVRPMAIFPATGLFAWSIIGFMLLNAGVLSLVTSPAIEQAYEPVIRAVVESLMLIGLSLSLVTVLQLAKNAPFGNALFWMSAIAGFGFVGLGFVEPLTASGLARISFAGVAALGLLTCLILWSRNISRAGSSLMVWFIV</sequence>
<accession>A0A3B0R8W8</accession>
<feature type="transmembrane region" description="Helical" evidence="1">
    <location>
        <begin position="296"/>
        <end position="317"/>
    </location>
</feature>
<evidence type="ECO:0000313" key="2">
    <source>
        <dbReference type="EMBL" id="VAV88531.1"/>
    </source>
</evidence>
<name>A0A3B0R8W8_9ZZZZ</name>
<feature type="transmembrane region" description="Helical" evidence="1">
    <location>
        <begin position="173"/>
        <end position="196"/>
    </location>
</feature>
<feature type="transmembrane region" description="Helical" evidence="1">
    <location>
        <begin position="272"/>
        <end position="290"/>
    </location>
</feature>
<organism evidence="2">
    <name type="scientific">hydrothermal vent metagenome</name>
    <dbReference type="NCBI Taxonomy" id="652676"/>
    <lineage>
        <taxon>unclassified sequences</taxon>
        <taxon>metagenomes</taxon>
        <taxon>ecological metagenomes</taxon>
    </lineage>
</organism>
<feature type="transmembrane region" description="Helical" evidence="1">
    <location>
        <begin position="208"/>
        <end position="227"/>
    </location>
</feature>
<dbReference type="AlphaFoldDB" id="A0A3B0R8W8"/>
<dbReference type="EMBL" id="UOEC01000047">
    <property type="protein sequence ID" value="VAV88531.1"/>
    <property type="molecule type" value="Genomic_DNA"/>
</dbReference>
<keyword evidence="1" id="KW-0472">Membrane</keyword>
<proteinExistence type="predicted"/>
<protein>
    <recommendedName>
        <fullName evidence="3">7TM-DISM receptor extracellular domain-containing protein</fullName>
    </recommendedName>
</protein>
<keyword evidence="1" id="KW-1133">Transmembrane helix</keyword>
<feature type="transmembrane region" description="Helical" evidence="1">
    <location>
        <begin position="239"/>
        <end position="260"/>
    </location>
</feature>
<feature type="non-terminal residue" evidence="2">
    <location>
        <position position="334"/>
    </location>
</feature>
<evidence type="ECO:0000256" key="1">
    <source>
        <dbReference type="SAM" id="Phobius"/>
    </source>
</evidence>
<keyword evidence="1" id="KW-0812">Transmembrane</keyword>
<reference evidence="2" key="1">
    <citation type="submission" date="2018-06" db="EMBL/GenBank/DDBJ databases">
        <authorList>
            <person name="Zhirakovskaya E."/>
        </authorList>
    </citation>
    <scope>NUCLEOTIDE SEQUENCE</scope>
</reference>
<evidence type="ECO:0008006" key="3">
    <source>
        <dbReference type="Google" id="ProtNLM"/>
    </source>
</evidence>